<feature type="transmembrane region" description="Helical" evidence="5">
    <location>
        <begin position="7"/>
        <end position="32"/>
    </location>
</feature>
<feature type="transmembrane region" description="Helical" evidence="5">
    <location>
        <begin position="203"/>
        <end position="221"/>
    </location>
</feature>
<feature type="transmembrane region" description="Helical" evidence="5">
    <location>
        <begin position="100"/>
        <end position="120"/>
    </location>
</feature>
<feature type="transmembrane region" description="Helical" evidence="5">
    <location>
        <begin position="44"/>
        <end position="65"/>
    </location>
</feature>
<feature type="transmembrane region" description="Helical" evidence="5">
    <location>
        <begin position="173"/>
        <end position="191"/>
    </location>
</feature>
<dbReference type="InterPro" id="IPR051598">
    <property type="entry name" value="TSUP/Inactive_protease-like"/>
</dbReference>
<dbReference type="PANTHER" id="PTHR43701:SF2">
    <property type="entry name" value="MEMBRANE TRANSPORTER PROTEIN YJNA-RELATED"/>
    <property type="match status" value="1"/>
</dbReference>
<evidence type="ECO:0000256" key="1">
    <source>
        <dbReference type="ARBA" id="ARBA00004141"/>
    </source>
</evidence>
<dbReference type="Pfam" id="PF01925">
    <property type="entry name" value="TauE"/>
    <property type="match status" value="2"/>
</dbReference>
<evidence type="ECO:0000256" key="2">
    <source>
        <dbReference type="ARBA" id="ARBA00022692"/>
    </source>
</evidence>
<sequence>MKNFNLLVLGIIAGFCSASLGIGGGVIIVPALMLLFDYEIKKTIGTSLATIVSAALVGVVTHYIIKSGNIKFLIVLFVVMGSIVGSRFGAKLMVKMSSKILRRSFALLLLFVGLKLTGIVNIPTEPISNINIYPLLIILGLIVGSASALFGIGGGVIMVPALNLFFGLSMHEAIATSLTVILPTTFAGAMFHKKFNSINTEAIKFLMPTSLVGAFFGAIVANRLPSVTLKAIFGIFMILCSIRIFLQKQ</sequence>
<feature type="transmembrane region" description="Helical" evidence="5">
    <location>
        <begin position="72"/>
        <end position="94"/>
    </location>
</feature>
<dbReference type="InterPro" id="IPR002781">
    <property type="entry name" value="TM_pro_TauE-like"/>
</dbReference>
<reference evidence="6 7" key="1">
    <citation type="submission" date="2017-07" db="EMBL/GenBank/DDBJ databases">
        <title>Recovery of genomes from metagenomes via a dereplication, aggregation, and scoring strategy.</title>
        <authorList>
            <person name="Sieber C.M."/>
            <person name="Probst A.J."/>
            <person name="Sharrar A."/>
            <person name="Thomas B.C."/>
            <person name="Hess M."/>
            <person name="Tringe S.G."/>
            <person name="Banfield J.F."/>
        </authorList>
    </citation>
    <scope>NUCLEOTIDE SEQUENCE [LARGE SCALE GENOMIC DNA]</scope>
    <source>
        <strain evidence="6">JGI_Cruoil_03_44_89</strain>
    </source>
</reference>
<name>A0A235BYX9_UNCW3</name>
<keyword evidence="4 5" id="KW-0472">Membrane</keyword>
<evidence type="ECO:0000256" key="4">
    <source>
        <dbReference type="ARBA" id="ARBA00023136"/>
    </source>
</evidence>
<gene>
    <name evidence="6" type="ORF">CH333_02575</name>
</gene>
<comment type="subcellular location">
    <subcellularLocation>
        <location evidence="5">Cell membrane</location>
        <topology evidence="5">Multi-pass membrane protein</topology>
    </subcellularLocation>
    <subcellularLocation>
        <location evidence="1">Membrane</location>
        <topology evidence="1">Multi-pass membrane protein</topology>
    </subcellularLocation>
</comment>
<accession>A0A235BYX9</accession>
<dbReference type="GO" id="GO:0005886">
    <property type="term" value="C:plasma membrane"/>
    <property type="evidence" value="ECO:0007669"/>
    <property type="project" value="UniProtKB-SubCell"/>
</dbReference>
<evidence type="ECO:0000313" key="6">
    <source>
        <dbReference type="EMBL" id="OYD16755.1"/>
    </source>
</evidence>
<evidence type="ECO:0000256" key="3">
    <source>
        <dbReference type="ARBA" id="ARBA00022989"/>
    </source>
</evidence>
<dbReference type="EMBL" id="NOZQ01000051">
    <property type="protein sequence ID" value="OYD16755.1"/>
    <property type="molecule type" value="Genomic_DNA"/>
</dbReference>
<comment type="similarity">
    <text evidence="5">Belongs to the 4-toluene sulfonate uptake permease (TSUP) (TC 2.A.102) family.</text>
</comment>
<keyword evidence="3 5" id="KW-1133">Transmembrane helix</keyword>
<keyword evidence="2 5" id="KW-0812">Transmembrane</keyword>
<protein>
    <recommendedName>
        <fullName evidence="5">Probable membrane transporter protein</fullName>
    </recommendedName>
</protein>
<feature type="transmembrane region" description="Helical" evidence="5">
    <location>
        <begin position="132"/>
        <end position="161"/>
    </location>
</feature>
<keyword evidence="5" id="KW-1003">Cell membrane</keyword>
<dbReference type="AlphaFoldDB" id="A0A235BYX9"/>
<proteinExistence type="inferred from homology"/>
<organism evidence="6 7">
    <name type="scientific">candidate division WOR-3 bacterium JGI_Cruoil_03_44_89</name>
    <dbReference type="NCBI Taxonomy" id="1973748"/>
    <lineage>
        <taxon>Bacteria</taxon>
        <taxon>Bacteria division WOR-3</taxon>
    </lineage>
</organism>
<evidence type="ECO:0000313" key="7">
    <source>
        <dbReference type="Proteomes" id="UP000215215"/>
    </source>
</evidence>
<dbReference type="Proteomes" id="UP000215215">
    <property type="component" value="Unassembled WGS sequence"/>
</dbReference>
<evidence type="ECO:0000256" key="5">
    <source>
        <dbReference type="RuleBase" id="RU363041"/>
    </source>
</evidence>
<feature type="transmembrane region" description="Helical" evidence="5">
    <location>
        <begin position="227"/>
        <end position="246"/>
    </location>
</feature>
<dbReference type="PANTHER" id="PTHR43701">
    <property type="entry name" value="MEMBRANE TRANSPORTER PROTEIN MJ0441-RELATED"/>
    <property type="match status" value="1"/>
</dbReference>
<comment type="caution">
    <text evidence="6">The sequence shown here is derived from an EMBL/GenBank/DDBJ whole genome shotgun (WGS) entry which is preliminary data.</text>
</comment>